<proteinExistence type="predicted"/>
<dbReference type="PROSITE" id="PS51257">
    <property type="entry name" value="PROKAR_LIPOPROTEIN"/>
    <property type="match status" value="1"/>
</dbReference>
<reference evidence="1 2" key="1">
    <citation type="submission" date="2020-04" db="EMBL/GenBank/DDBJ databases">
        <title>Flammeovirgaceae bacterium KN852 isolated from deep sea.</title>
        <authorList>
            <person name="Zhang D.-C."/>
        </authorList>
    </citation>
    <scope>NUCLEOTIDE SEQUENCE [LARGE SCALE GENOMIC DNA]</scope>
    <source>
        <strain evidence="1 2">KN852</strain>
    </source>
</reference>
<protein>
    <recommendedName>
        <fullName evidence="3">Lipoprotein</fullName>
    </recommendedName>
</protein>
<dbReference type="EMBL" id="JABBNU010000002">
    <property type="protein sequence ID" value="NMM47622.1"/>
    <property type="molecule type" value="Genomic_DNA"/>
</dbReference>
<evidence type="ECO:0000313" key="1">
    <source>
        <dbReference type="EMBL" id="NMM47622.1"/>
    </source>
</evidence>
<dbReference type="RefSeq" id="WP_169678242.1">
    <property type="nucleotide sequence ID" value="NZ_JABBNU010000002.1"/>
</dbReference>
<keyword evidence="2" id="KW-1185">Reference proteome</keyword>
<dbReference type="Proteomes" id="UP000559010">
    <property type="component" value="Unassembled WGS sequence"/>
</dbReference>
<evidence type="ECO:0000313" key="2">
    <source>
        <dbReference type="Proteomes" id="UP000559010"/>
    </source>
</evidence>
<dbReference type="AlphaFoldDB" id="A0A848J365"/>
<accession>A0A848J365</accession>
<comment type="caution">
    <text evidence="1">The sequence shown here is derived from an EMBL/GenBank/DDBJ whole genome shotgun (WGS) entry which is preliminary data.</text>
</comment>
<organism evidence="1 2">
    <name type="scientific">Marinigracilibium pacificum</name>
    <dbReference type="NCBI Taxonomy" id="2729599"/>
    <lineage>
        <taxon>Bacteria</taxon>
        <taxon>Pseudomonadati</taxon>
        <taxon>Bacteroidota</taxon>
        <taxon>Cytophagia</taxon>
        <taxon>Cytophagales</taxon>
        <taxon>Flammeovirgaceae</taxon>
        <taxon>Marinigracilibium</taxon>
    </lineage>
</organism>
<name>A0A848J365_9BACT</name>
<evidence type="ECO:0008006" key="3">
    <source>
        <dbReference type="Google" id="ProtNLM"/>
    </source>
</evidence>
<sequence length="265" mass="30964">MKVINLIILFSIISVACSTEHKTPVLEQEYLNNEKENYLMVNRIKIEIENAGNRPKDLIVSERLDSMYAFKYTLPFKTEKEEIFPENVTDDHINEYKNKLFEIFKATIPNSNENKKWTALTSELKKSENYYDYVSNLLLISRLENQIISNSMRLIGGYDCFYYFGFHVGFNPIKIGQDNTIILTITDDYYIRTTDCTYKELKIVNLKNNEEQKFEAEMIGNIMQIKFTPITSGTYEISGMMDVKDKSSGHIMNFDFSKELITNDK</sequence>
<gene>
    <name evidence="1" type="ORF">HH304_04360</name>
</gene>